<name>A0ACB9KFM0_BAUVA</name>
<protein>
    <submittedName>
        <fullName evidence="1">Uncharacterized protein</fullName>
    </submittedName>
</protein>
<evidence type="ECO:0000313" key="2">
    <source>
        <dbReference type="Proteomes" id="UP000828941"/>
    </source>
</evidence>
<keyword evidence="2" id="KW-1185">Reference proteome</keyword>
<dbReference type="EMBL" id="CM039439">
    <property type="protein sequence ID" value="KAI4295946.1"/>
    <property type="molecule type" value="Genomic_DNA"/>
</dbReference>
<organism evidence="1 2">
    <name type="scientific">Bauhinia variegata</name>
    <name type="common">Purple orchid tree</name>
    <name type="synonym">Phanera variegata</name>
    <dbReference type="NCBI Taxonomy" id="167791"/>
    <lineage>
        <taxon>Eukaryota</taxon>
        <taxon>Viridiplantae</taxon>
        <taxon>Streptophyta</taxon>
        <taxon>Embryophyta</taxon>
        <taxon>Tracheophyta</taxon>
        <taxon>Spermatophyta</taxon>
        <taxon>Magnoliopsida</taxon>
        <taxon>eudicotyledons</taxon>
        <taxon>Gunneridae</taxon>
        <taxon>Pentapetalae</taxon>
        <taxon>rosids</taxon>
        <taxon>fabids</taxon>
        <taxon>Fabales</taxon>
        <taxon>Fabaceae</taxon>
        <taxon>Cercidoideae</taxon>
        <taxon>Cercideae</taxon>
        <taxon>Bauhiniinae</taxon>
        <taxon>Bauhinia</taxon>
    </lineage>
</organism>
<proteinExistence type="predicted"/>
<sequence length="247" mass="28216">MKSYWLILLSLFSPFPPMFAQTSSSDEPALVNTSRFNSMEMQVHVTSLQTPHSAKLSDLGYHKGQILTRHHQRHLQNMHGILILIGWGTLLPIGVIIARYCRKFPLMWNEWLSCHVVCQTLGYILGTVGWCIGMWLGSSSKQYVSNTQRILSIIAFTFINVQMLSIFLRPNQLEVYCKCWHICHHVLGYTIIAIVIANIIEGINNQSQAEKWKWAYVGIIAALALVAAALEIFRYIKTKIMHQSMQL</sequence>
<comment type="caution">
    <text evidence="1">The sequence shown here is derived from an EMBL/GenBank/DDBJ whole genome shotgun (WGS) entry which is preliminary data.</text>
</comment>
<accession>A0ACB9KFM0</accession>
<gene>
    <name evidence="1" type="ORF">L6164_035939</name>
</gene>
<evidence type="ECO:0000313" key="1">
    <source>
        <dbReference type="EMBL" id="KAI4295946.1"/>
    </source>
</evidence>
<reference evidence="1 2" key="1">
    <citation type="journal article" date="2022" name="DNA Res.">
        <title>Chromosomal-level genome assembly of the orchid tree Bauhinia variegata (Leguminosae; Cercidoideae) supports the allotetraploid origin hypothesis of Bauhinia.</title>
        <authorList>
            <person name="Zhong Y."/>
            <person name="Chen Y."/>
            <person name="Zheng D."/>
            <person name="Pang J."/>
            <person name="Liu Y."/>
            <person name="Luo S."/>
            <person name="Meng S."/>
            <person name="Qian L."/>
            <person name="Wei D."/>
            <person name="Dai S."/>
            <person name="Zhou R."/>
        </authorList>
    </citation>
    <scope>NUCLEOTIDE SEQUENCE [LARGE SCALE GENOMIC DNA]</scope>
    <source>
        <strain evidence="1">BV-YZ2020</strain>
    </source>
</reference>
<dbReference type="Proteomes" id="UP000828941">
    <property type="component" value="Chromosome 14"/>
</dbReference>